<protein>
    <submittedName>
        <fullName evidence="1">Uncharacterized protein</fullName>
    </submittedName>
</protein>
<organism evidence="1 2">
    <name type="scientific">Qipengyuania atrilutea</name>
    <dbReference type="NCBI Taxonomy" id="2744473"/>
    <lineage>
        <taxon>Bacteria</taxon>
        <taxon>Pseudomonadati</taxon>
        <taxon>Pseudomonadota</taxon>
        <taxon>Alphaproteobacteria</taxon>
        <taxon>Sphingomonadales</taxon>
        <taxon>Erythrobacteraceae</taxon>
        <taxon>Qipengyuania</taxon>
    </lineage>
</organism>
<sequence>MTGKSRQPGWDKQAVNEIAASQYGSLKNMFDAHGWDKADRTFGQIAPSRVKETYGGVEAFVKAHEDGRAGNPMLDPLVAIRSDPPQVFLKSFHGFTPESWGFLGYTEPSSREKFVRESRPGALLVVCGTSKAPIKSERLRVLGMQQQTHIYGSKWEFLDPARHEEERNDPKRVGGWINGLKAIRAWKIPEEDRPFVRDIFPETHKGGDNGTAIGSYGLRLTSREALRILDLPLYEVPVFGGAPVDSLIPGPAAQTLAPSKPGPVAQSGYMVREAEGPKHLYILRMHGDEYGLLGEDPKGGWIVKVGFSGSPDTRCKAHNTTLPRLCAYQWAVLKSTFDAKRPAFPSSRHALAGEQAMKDSLVKNGRSLGGEFFLANQSAIEMAWAAGIAAAEQIGGGSACGSA</sequence>
<dbReference type="AlphaFoldDB" id="A0A850H6N8"/>
<dbReference type="EMBL" id="JABWGV010000010">
    <property type="protein sequence ID" value="NVD46137.1"/>
    <property type="molecule type" value="Genomic_DNA"/>
</dbReference>
<accession>A0A850H6N8</accession>
<dbReference type="RefSeq" id="WP_176268366.1">
    <property type="nucleotide sequence ID" value="NZ_JABWGV010000010.1"/>
</dbReference>
<evidence type="ECO:0000313" key="2">
    <source>
        <dbReference type="Proteomes" id="UP000561438"/>
    </source>
</evidence>
<reference evidence="1 2" key="1">
    <citation type="submission" date="2020-06" db="EMBL/GenBank/DDBJ databases">
        <title>Altererythrobacter sp. HHU K3-1.</title>
        <authorList>
            <person name="Zhang D."/>
            <person name="Xue H."/>
        </authorList>
    </citation>
    <scope>NUCLEOTIDE SEQUENCE [LARGE SCALE GENOMIC DNA]</scope>
    <source>
        <strain evidence="1 2">HHU K3-1</strain>
    </source>
</reference>
<keyword evidence="2" id="KW-1185">Reference proteome</keyword>
<dbReference type="Proteomes" id="UP000561438">
    <property type="component" value="Unassembled WGS sequence"/>
</dbReference>
<gene>
    <name evidence="1" type="ORF">HUV48_14080</name>
</gene>
<proteinExistence type="predicted"/>
<evidence type="ECO:0000313" key="1">
    <source>
        <dbReference type="EMBL" id="NVD46137.1"/>
    </source>
</evidence>
<name>A0A850H6N8_9SPHN</name>
<comment type="caution">
    <text evidence="1">The sequence shown here is derived from an EMBL/GenBank/DDBJ whole genome shotgun (WGS) entry which is preliminary data.</text>
</comment>